<gene>
    <name evidence="3" type="ORF">GSTUAT00005106001</name>
</gene>
<dbReference type="PANTHER" id="PTHR40368">
    <property type="entry name" value="YALI0F14399P"/>
    <property type="match status" value="1"/>
</dbReference>
<keyword evidence="1" id="KW-0812">Transmembrane</keyword>
<sequence length="341" mass="36486">MRLPRNNSGIAASLLTLLLSSANGYEKPGTGDDLEPLKYTPGDRISVQCLNRTIDTGEHVQDEKTGILQYIPFAACNETGRPLEVKFLEDGEVNCTISFLSDEMFHLFEFYVHHDSPLACRVPARPLGGERDLEKKSEEEYVPLGKVPPPPPPLLRNANTDEKKKIVFALSGKLEASHMHLAANMNVLFHLTSPTSGVIDSGTAYSTSPMSSDLTRIIIGDPLALRLKVHWFRTLSPLSARSNGEHVTVHLLGYCLLSAFAGACSVYSFLVGWEFPKRLRKYAFDRRGGTGGIIGNFGNGAGAGGGGGGGGGGGRVGYGYVPGVGGRGDGGGYGYLGKRND</sequence>
<proteinExistence type="predicted"/>
<evidence type="ECO:0000256" key="1">
    <source>
        <dbReference type="SAM" id="Phobius"/>
    </source>
</evidence>
<protein>
    <recommendedName>
        <fullName evidence="5">Autophagy-related protein 27</fullName>
    </recommendedName>
</protein>
<keyword evidence="4" id="KW-1185">Reference proteome</keyword>
<dbReference type="EMBL" id="LN891038">
    <property type="protein sequence ID" value="CUS10833.1"/>
    <property type="molecule type" value="Genomic_DNA"/>
</dbReference>
<organism evidence="3 4">
    <name type="scientific">Tuber aestivum</name>
    <name type="common">summer truffle</name>
    <dbReference type="NCBI Taxonomy" id="59557"/>
    <lineage>
        <taxon>Eukaryota</taxon>
        <taxon>Fungi</taxon>
        <taxon>Dikarya</taxon>
        <taxon>Ascomycota</taxon>
        <taxon>Pezizomycotina</taxon>
        <taxon>Pezizomycetes</taxon>
        <taxon>Pezizales</taxon>
        <taxon>Tuberaceae</taxon>
        <taxon>Tuber</taxon>
    </lineage>
</organism>
<evidence type="ECO:0000313" key="3">
    <source>
        <dbReference type="EMBL" id="CUS10833.1"/>
    </source>
</evidence>
<reference evidence="3" key="1">
    <citation type="submission" date="2015-10" db="EMBL/GenBank/DDBJ databases">
        <authorList>
            <person name="Regsiter A."/>
            <person name="william w."/>
        </authorList>
    </citation>
    <scope>NUCLEOTIDE SEQUENCE</scope>
    <source>
        <strain evidence="3">Montdore</strain>
    </source>
</reference>
<keyword evidence="2" id="KW-0732">Signal</keyword>
<evidence type="ECO:0000313" key="4">
    <source>
        <dbReference type="Proteomes" id="UP001412239"/>
    </source>
</evidence>
<feature type="signal peptide" evidence="2">
    <location>
        <begin position="1"/>
        <end position="24"/>
    </location>
</feature>
<feature type="chain" id="PRO_5012223158" description="Autophagy-related protein 27" evidence="2">
    <location>
        <begin position="25"/>
        <end position="341"/>
    </location>
</feature>
<dbReference type="PANTHER" id="PTHR40368:SF1">
    <property type="entry name" value="YALI0F14399P"/>
    <property type="match status" value="1"/>
</dbReference>
<feature type="transmembrane region" description="Helical" evidence="1">
    <location>
        <begin position="251"/>
        <end position="273"/>
    </location>
</feature>
<evidence type="ECO:0008006" key="5">
    <source>
        <dbReference type="Google" id="ProtNLM"/>
    </source>
</evidence>
<evidence type="ECO:0000256" key="2">
    <source>
        <dbReference type="SAM" id="SignalP"/>
    </source>
</evidence>
<accession>A0A292PWG7</accession>
<dbReference type="AlphaFoldDB" id="A0A292PWG7"/>
<keyword evidence="1" id="KW-1133">Transmembrane helix</keyword>
<keyword evidence="1" id="KW-0472">Membrane</keyword>
<name>A0A292PWG7_9PEZI</name>
<dbReference type="Proteomes" id="UP001412239">
    <property type="component" value="Unassembled WGS sequence"/>
</dbReference>